<dbReference type="InterPro" id="IPR031339">
    <property type="entry name" value="DUF4942"/>
</dbReference>
<proteinExistence type="predicted"/>
<protein>
    <recommendedName>
        <fullName evidence="1">DUF4942 domain-containing protein</fullName>
    </recommendedName>
</protein>
<organism evidence="2">
    <name type="scientific">marine sediment metagenome</name>
    <dbReference type="NCBI Taxonomy" id="412755"/>
    <lineage>
        <taxon>unclassified sequences</taxon>
        <taxon>metagenomes</taxon>
        <taxon>ecological metagenomes</taxon>
    </lineage>
</organism>
<gene>
    <name evidence="2" type="ORF">LCGC14_2409180</name>
</gene>
<accession>A0A0F9E568</accession>
<dbReference type="Pfam" id="PF13708">
    <property type="entry name" value="DUF4942"/>
    <property type="match status" value="1"/>
</dbReference>
<evidence type="ECO:0000313" key="2">
    <source>
        <dbReference type="EMBL" id="KKL25051.1"/>
    </source>
</evidence>
<feature type="domain" description="DUF4942" evidence="1">
    <location>
        <begin position="135"/>
        <end position="346"/>
    </location>
</feature>
<dbReference type="EMBL" id="LAZR01036362">
    <property type="protein sequence ID" value="KKL25051.1"/>
    <property type="molecule type" value="Genomic_DNA"/>
</dbReference>
<comment type="caution">
    <text evidence="2">The sequence shown here is derived from an EMBL/GenBank/DDBJ whole genome shotgun (WGS) entry which is preliminary data.</text>
</comment>
<dbReference type="AlphaFoldDB" id="A0A0F9E568"/>
<name>A0A0F9E568_9ZZZZ</name>
<reference evidence="2" key="1">
    <citation type="journal article" date="2015" name="Nature">
        <title>Complex archaea that bridge the gap between prokaryotes and eukaryotes.</title>
        <authorList>
            <person name="Spang A."/>
            <person name="Saw J.H."/>
            <person name="Jorgensen S.L."/>
            <person name="Zaremba-Niedzwiedzka K."/>
            <person name="Martijn J."/>
            <person name="Lind A.E."/>
            <person name="van Eijk R."/>
            <person name="Schleper C."/>
            <person name="Guy L."/>
            <person name="Ettema T.J."/>
        </authorList>
    </citation>
    <scope>NUCLEOTIDE SEQUENCE</scope>
</reference>
<feature type="non-terminal residue" evidence="2">
    <location>
        <position position="1"/>
    </location>
</feature>
<evidence type="ECO:0000259" key="1">
    <source>
        <dbReference type="Pfam" id="PF13708"/>
    </source>
</evidence>
<sequence>VVWSGDFSGADRPARARVDIVKIVITTADRDYERRDADPFDIWFDEYYSEFDKIKPEDTDDEDYYYDRMAKPKPKRELLEGQNLVERLAELYTADMNTLLNNYKALSQLDSQLLKEIGVSVDDIKKALKMKIDGIKNKYWQELFDNLDKINKRLTTGSRTKIVKKMSSCCNVDFSVKNAYAVVMWVIKNANKYIDEQLIHIFKELSEPECVKNYKSNIKTWEQDGWRYRKEDNHTHYTLDYRIITRRYAAIEQESSYSSYDYPGGLAKDCHNFIGDIITIANNLGFATWDNSQSRHWVSNKAQKFWVSVDSEAEDRPLFEVRAFKNGNLHFKLDQKFIKTLNVEAARLLKWVRSPEHAAEQMGYSLEFVKSCFRSNLLFGSGDSKKMLGVGVEP</sequence>